<reference evidence="1" key="1">
    <citation type="submission" date="2020-08" db="EMBL/GenBank/DDBJ databases">
        <title>Multicomponent nature underlies the extraordinary mechanical properties of spider dragline silk.</title>
        <authorList>
            <person name="Kono N."/>
            <person name="Nakamura H."/>
            <person name="Mori M."/>
            <person name="Yoshida Y."/>
            <person name="Ohtoshi R."/>
            <person name="Malay A.D."/>
            <person name="Moran D.A.P."/>
            <person name="Tomita M."/>
            <person name="Numata K."/>
            <person name="Arakawa K."/>
        </authorList>
    </citation>
    <scope>NUCLEOTIDE SEQUENCE</scope>
</reference>
<accession>A0A8X6M533</accession>
<dbReference type="EMBL" id="BMAW01041461">
    <property type="protein sequence ID" value="GFS28681.1"/>
    <property type="molecule type" value="Genomic_DNA"/>
</dbReference>
<dbReference type="Proteomes" id="UP000887013">
    <property type="component" value="Unassembled WGS sequence"/>
</dbReference>
<keyword evidence="2" id="KW-1185">Reference proteome</keyword>
<evidence type="ECO:0000313" key="1">
    <source>
        <dbReference type="EMBL" id="GFS28681.1"/>
    </source>
</evidence>
<proteinExistence type="predicted"/>
<gene>
    <name evidence="1" type="ORF">NPIL_560331</name>
</gene>
<comment type="caution">
    <text evidence="1">The sequence shown here is derived from an EMBL/GenBank/DDBJ whole genome shotgun (WGS) entry which is preliminary data.</text>
</comment>
<protein>
    <submittedName>
        <fullName evidence="1">Uncharacterized protein</fullName>
    </submittedName>
</protein>
<sequence length="58" mass="6700">MESTDPENDLAVEELETMERELDGIDGQNSRNLDACPIKTRLEEKFRGAINYFHYHSA</sequence>
<evidence type="ECO:0000313" key="2">
    <source>
        <dbReference type="Proteomes" id="UP000887013"/>
    </source>
</evidence>
<organism evidence="1 2">
    <name type="scientific">Nephila pilipes</name>
    <name type="common">Giant wood spider</name>
    <name type="synonym">Nephila maculata</name>
    <dbReference type="NCBI Taxonomy" id="299642"/>
    <lineage>
        <taxon>Eukaryota</taxon>
        <taxon>Metazoa</taxon>
        <taxon>Ecdysozoa</taxon>
        <taxon>Arthropoda</taxon>
        <taxon>Chelicerata</taxon>
        <taxon>Arachnida</taxon>
        <taxon>Araneae</taxon>
        <taxon>Araneomorphae</taxon>
        <taxon>Entelegynae</taxon>
        <taxon>Araneoidea</taxon>
        <taxon>Nephilidae</taxon>
        <taxon>Nephila</taxon>
    </lineage>
</organism>
<feature type="non-terminal residue" evidence="1">
    <location>
        <position position="58"/>
    </location>
</feature>
<name>A0A8X6M533_NEPPI</name>
<dbReference type="AlphaFoldDB" id="A0A8X6M533"/>